<reference evidence="3" key="1">
    <citation type="submission" date="2024-07" db="EMBL/GenBank/DDBJ databases">
        <title>Two chromosome-level genome assemblies of Korean endemic species Abeliophyllum distichum and Forsythia ovata (Oleaceae).</title>
        <authorList>
            <person name="Jang H."/>
        </authorList>
    </citation>
    <scope>NUCLEOTIDE SEQUENCE [LARGE SCALE GENOMIC DNA]</scope>
</reference>
<sequence length="109" mass="11373">MSMQGTQAQQNIMNMTNNPIAMAVQLQAMQALALERNIDLSSPVNASMMAQPLLHSGMFAQQKVNESNPGIHLESVPKQSAGGFRCSGEEGEKSPLSGSGRDGGGVGEG</sequence>
<dbReference type="GO" id="GO:0004386">
    <property type="term" value="F:helicase activity"/>
    <property type="evidence" value="ECO:0007669"/>
    <property type="project" value="UniProtKB-KW"/>
</dbReference>
<dbReference type="AlphaFoldDB" id="A0ABD1QNR2"/>
<keyword evidence="2" id="KW-0378">Hydrolase</keyword>
<gene>
    <name evidence="2" type="ORF">Adt_37342</name>
</gene>
<keyword evidence="2" id="KW-0547">Nucleotide-binding</keyword>
<protein>
    <submittedName>
        <fullName evidence="2">ATP-dependent helicase BRM</fullName>
    </submittedName>
</protein>
<dbReference type="Proteomes" id="UP001604336">
    <property type="component" value="Unassembled WGS sequence"/>
</dbReference>
<feature type="compositionally biased region" description="Gly residues" evidence="1">
    <location>
        <begin position="100"/>
        <end position="109"/>
    </location>
</feature>
<feature type="region of interest" description="Disordered" evidence="1">
    <location>
        <begin position="67"/>
        <end position="109"/>
    </location>
</feature>
<comment type="caution">
    <text evidence="2">The sequence shown here is derived from an EMBL/GenBank/DDBJ whole genome shotgun (WGS) entry which is preliminary data.</text>
</comment>
<name>A0ABD1QNR2_9LAMI</name>
<evidence type="ECO:0000256" key="1">
    <source>
        <dbReference type="SAM" id="MobiDB-lite"/>
    </source>
</evidence>
<proteinExistence type="predicted"/>
<evidence type="ECO:0000313" key="3">
    <source>
        <dbReference type="Proteomes" id="UP001604336"/>
    </source>
</evidence>
<dbReference type="EMBL" id="JBFOLK010000011">
    <property type="protein sequence ID" value="KAL2476606.1"/>
    <property type="molecule type" value="Genomic_DNA"/>
</dbReference>
<keyword evidence="3" id="KW-1185">Reference proteome</keyword>
<accession>A0ABD1QNR2</accession>
<keyword evidence="2" id="KW-0347">Helicase</keyword>
<evidence type="ECO:0000313" key="2">
    <source>
        <dbReference type="EMBL" id="KAL2476606.1"/>
    </source>
</evidence>
<keyword evidence="2" id="KW-0067">ATP-binding</keyword>
<organism evidence="2 3">
    <name type="scientific">Abeliophyllum distichum</name>
    <dbReference type="NCBI Taxonomy" id="126358"/>
    <lineage>
        <taxon>Eukaryota</taxon>
        <taxon>Viridiplantae</taxon>
        <taxon>Streptophyta</taxon>
        <taxon>Embryophyta</taxon>
        <taxon>Tracheophyta</taxon>
        <taxon>Spermatophyta</taxon>
        <taxon>Magnoliopsida</taxon>
        <taxon>eudicotyledons</taxon>
        <taxon>Gunneridae</taxon>
        <taxon>Pentapetalae</taxon>
        <taxon>asterids</taxon>
        <taxon>lamiids</taxon>
        <taxon>Lamiales</taxon>
        <taxon>Oleaceae</taxon>
        <taxon>Forsythieae</taxon>
        <taxon>Abeliophyllum</taxon>
    </lineage>
</organism>